<dbReference type="Proteomes" id="UP001056855">
    <property type="component" value="Chromosome"/>
</dbReference>
<proteinExistence type="predicted"/>
<dbReference type="KEGG" id="sawl:NGM29_07395"/>
<sequence length="173" mass="19127">MDMNRRNVLVKFVVACSIPFSGCLSESSNEPSGSTNPETDQNGSADETPEGRVDSVFIENLSETEVRVEVVVHKENGDEILANAYRIPGRTGIEIPAVGIEGEEYDVSVQYDGVQEEDEWSVKDTCIHENESTDQSILIKEDEALAVFTEGCDEKSTGIRAGVDYFDHEKYII</sequence>
<dbReference type="RefSeq" id="WP_254159816.1">
    <property type="nucleotide sequence ID" value="NZ_CP100355.1"/>
</dbReference>
<evidence type="ECO:0000313" key="2">
    <source>
        <dbReference type="EMBL" id="UTF55067.1"/>
    </source>
</evidence>
<dbReference type="GeneID" id="73289859"/>
<keyword evidence="3" id="KW-1185">Reference proteome</keyword>
<dbReference type="EMBL" id="CP100355">
    <property type="protein sequence ID" value="UTF55067.1"/>
    <property type="molecule type" value="Genomic_DNA"/>
</dbReference>
<evidence type="ECO:0000256" key="1">
    <source>
        <dbReference type="SAM" id="MobiDB-lite"/>
    </source>
</evidence>
<feature type="region of interest" description="Disordered" evidence="1">
    <location>
        <begin position="24"/>
        <end position="50"/>
    </location>
</feature>
<reference evidence="2" key="1">
    <citation type="submission" date="2022-06" db="EMBL/GenBank/DDBJ databases">
        <title>Diverse halophilic archaea isolated from saline environments.</title>
        <authorList>
            <person name="Cui H.-L."/>
        </authorList>
    </citation>
    <scope>NUCLEOTIDE SEQUENCE</scope>
    <source>
        <strain evidence="2">WLHS1</strain>
    </source>
</reference>
<evidence type="ECO:0000313" key="3">
    <source>
        <dbReference type="Proteomes" id="UP001056855"/>
    </source>
</evidence>
<name>A0A9E7NB59_9EURY</name>
<protein>
    <submittedName>
        <fullName evidence="2">Uncharacterized protein</fullName>
    </submittedName>
</protein>
<accession>A0A9E7NB59</accession>
<organism evidence="2 3">
    <name type="scientific">Natronosalvus rutilus</name>
    <dbReference type="NCBI Taxonomy" id="2953753"/>
    <lineage>
        <taxon>Archaea</taxon>
        <taxon>Methanobacteriati</taxon>
        <taxon>Methanobacteriota</taxon>
        <taxon>Stenosarchaea group</taxon>
        <taxon>Halobacteria</taxon>
        <taxon>Halobacteriales</taxon>
        <taxon>Natrialbaceae</taxon>
        <taxon>Natronosalvus</taxon>
    </lineage>
</organism>
<gene>
    <name evidence="2" type="ORF">NGM29_07395</name>
</gene>
<feature type="compositionally biased region" description="Polar residues" evidence="1">
    <location>
        <begin position="24"/>
        <end position="45"/>
    </location>
</feature>
<dbReference type="AlphaFoldDB" id="A0A9E7NB59"/>